<organism evidence="3 4">
    <name type="scientific">Larimichthys crocea</name>
    <name type="common">Large yellow croaker</name>
    <name type="synonym">Pseudosciaena crocea</name>
    <dbReference type="NCBI Taxonomy" id="215358"/>
    <lineage>
        <taxon>Eukaryota</taxon>
        <taxon>Metazoa</taxon>
        <taxon>Chordata</taxon>
        <taxon>Craniata</taxon>
        <taxon>Vertebrata</taxon>
        <taxon>Euteleostomi</taxon>
        <taxon>Actinopterygii</taxon>
        <taxon>Neopterygii</taxon>
        <taxon>Teleostei</taxon>
        <taxon>Neoteleostei</taxon>
        <taxon>Acanthomorphata</taxon>
        <taxon>Eupercaria</taxon>
        <taxon>Sciaenidae</taxon>
        <taxon>Larimichthys</taxon>
    </lineage>
</organism>
<dbReference type="InterPro" id="IPR042335">
    <property type="entry name" value="ANKRD53"/>
</dbReference>
<dbReference type="GO" id="GO:1902412">
    <property type="term" value="P:regulation of mitotic cytokinesis"/>
    <property type="evidence" value="ECO:0007669"/>
    <property type="project" value="InterPro"/>
</dbReference>
<dbReference type="Gene3D" id="1.25.40.20">
    <property type="entry name" value="Ankyrin repeat-containing domain"/>
    <property type="match status" value="1"/>
</dbReference>
<comment type="caution">
    <text evidence="3">The sequence shown here is derived from an EMBL/GenBank/DDBJ whole genome shotgun (WGS) entry which is preliminary data.</text>
</comment>
<feature type="region of interest" description="Disordered" evidence="2">
    <location>
        <begin position="248"/>
        <end position="275"/>
    </location>
</feature>
<dbReference type="InterPro" id="IPR036770">
    <property type="entry name" value="Ankyrin_rpt-contain_sf"/>
</dbReference>
<dbReference type="Pfam" id="PF00023">
    <property type="entry name" value="Ank"/>
    <property type="match status" value="1"/>
</dbReference>
<dbReference type="GO" id="GO:0000922">
    <property type="term" value="C:spindle pole"/>
    <property type="evidence" value="ECO:0007669"/>
    <property type="project" value="TreeGrafter"/>
</dbReference>
<feature type="repeat" description="ANK" evidence="1">
    <location>
        <begin position="49"/>
        <end position="71"/>
    </location>
</feature>
<feature type="repeat" description="ANK" evidence="1">
    <location>
        <begin position="120"/>
        <end position="152"/>
    </location>
</feature>
<dbReference type="GO" id="GO:0060236">
    <property type="term" value="P:regulation of mitotic spindle organization"/>
    <property type="evidence" value="ECO:0007669"/>
    <property type="project" value="TreeGrafter"/>
</dbReference>
<feature type="repeat" description="ANK" evidence="1">
    <location>
        <begin position="83"/>
        <end position="119"/>
    </location>
</feature>
<sequence>METVNKAGKSSRRRGRRKNCELTHRAPPAGQMFPAVGSLEKLDVSVNTQGESALHMACLHGHLATVHLLLESRPSWINSSDHQGHRPVHMLLTSQSSPNTSACLRYLLEHGANVNATTDSGTTPLHLAASEGFLDCTEILVRAGADVSAQDNGGCTPLDLARIWCHRKVARFLKNCTWQEDKTKEMQERMLGQALYRDLVDMKLNDPVKKTLTDVRMEQWASKKGLPLLKDFSPRVLVSRYHTQCLQSDENTSNLKHPKHQAAGPQEDKSTSVKQPPALKPWTIFMPEKPSIVLDLRDSVAVWRDSSSRQPQYNTKWDTRPCLAPDLSLDVLERVLFPREFPSRIPSPRYFEPQDIVEVQRRGYPQGRRTSPWTEVAMHLAEVLEPGHY</sequence>
<dbReference type="SUPFAM" id="SSF48403">
    <property type="entry name" value="Ankyrin repeat"/>
    <property type="match status" value="1"/>
</dbReference>
<evidence type="ECO:0000313" key="3">
    <source>
        <dbReference type="EMBL" id="KAE8279193.1"/>
    </source>
</evidence>
<keyword evidence="4" id="KW-1185">Reference proteome</keyword>
<dbReference type="EMBL" id="REGW02000023">
    <property type="protein sequence ID" value="KAE8279193.1"/>
    <property type="molecule type" value="Genomic_DNA"/>
</dbReference>
<dbReference type="PANTHER" id="PTHR24160">
    <property type="entry name" value="ANKYRIN REPEAT DOMAIN-CONTAINING PROTEIN 53"/>
    <property type="match status" value="1"/>
</dbReference>
<dbReference type="Pfam" id="PF12796">
    <property type="entry name" value="Ank_2"/>
    <property type="match status" value="1"/>
</dbReference>
<proteinExistence type="predicted"/>
<dbReference type="InterPro" id="IPR002110">
    <property type="entry name" value="Ankyrin_rpt"/>
</dbReference>
<protein>
    <submittedName>
        <fullName evidence="3">Ankyrin repeat domain-containing protein 53</fullName>
    </submittedName>
</protein>
<dbReference type="GO" id="GO:0007080">
    <property type="term" value="P:mitotic metaphase chromosome alignment"/>
    <property type="evidence" value="ECO:0007669"/>
    <property type="project" value="TreeGrafter"/>
</dbReference>
<keyword evidence="1" id="KW-0040">ANK repeat</keyword>
<name>A0A6G0HJC8_LARCR</name>
<evidence type="ECO:0000256" key="2">
    <source>
        <dbReference type="SAM" id="MobiDB-lite"/>
    </source>
</evidence>
<accession>A0A6G0HJC8</accession>
<dbReference type="PANTHER" id="PTHR24160:SF1">
    <property type="entry name" value="ANKYRIN REPEAT DOMAIN-CONTAINING PROTEIN 53"/>
    <property type="match status" value="1"/>
</dbReference>
<evidence type="ECO:0000313" key="4">
    <source>
        <dbReference type="Proteomes" id="UP000424527"/>
    </source>
</evidence>
<dbReference type="PROSITE" id="PS50297">
    <property type="entry name" value="ANK_REP_REGION"/>
    <property type="match status" value="2"/>
</dbReference>
<dbReference type="GO" id="GO:0031116">
    <property type="term" value="P:positive regulation of microtubule polymerization"/>
    <property type="evidence" value="ECO:0007669"/>
    <property type="project" value="TreeGrafter"/>
</dbReference>
<evidence type="ECO:0000256" key="1">
    <source>
        <dbReference type="PROSITE-ProRule" id="PRU00023"/>
    </source>
</evidence>
<reference evidence="3 4" key="1">
    <citation type="submission" date="2019-07" db="EMBL/GenBank/DDBJ databases">
        <title>Chromosome genome assembly for large yellow croaker.</title>
        <authorList>
            <person name="Xiao S."/>
        </authorList>
    </citation>
    <scope>NUCLEOTIDE SEQUENCE [LARGE SCALE GENOMIC DNA]</scope>
    <source>
        <strain evidence="3">JMULYC20181020</strain>
        <tissue evidence="3">Muscle</tissue>
    </source>
</reference>
<gene>
    <name evidence="3" type="ORF">D5F01_LYC22779</name>
</gene>
<dbReference type="PRINTS" id="PR01415">
    <property type="entry name" value="ANKYRIN"/>
</dbReference>
<dbReference type="SMART" id="SM00248">
    <property type="entry name" value="ANK"/>
    <property type="match status" value="4"/>
</dbReference>
<dbReference type="AlphaFoldDB" id="A0A6G0HJC8"/>
<dbReference type="PROSITE" id="PS50088">
    <property type="entry name" value="ANK_REPEAT"/>
    <property type="match status" value="3"/>
</dbReference>
<dbReference type="Proteomes" id="UP000424527">
    <property type="component" value="Unassembled WGS sequence"/>
</dbReference>